<protein>
    <submittedName>
        <fullName evidence="2">Capsid protein</fullName>
    </submittedName>
</protein>
<evidence type="ECO:0000313" key="1">
    <source>
        <dbReference type="EMBL" id="QBP37088.1"/>
    </source>
</evidence>
<evidence type="ECO:0000313" key="3">
    <source>
        <dbReference type="Proteomes" id="UP000677595"/>
    </source>
</evidence>
<dbReference type="InterPro" id="IPR057000">
    <property type="entry name" value="Smaco_capsid"/>
</dbReference>
<dbReference type="EMBL" id="MH500303">
    <property type="protein sequence ID" value="QBP37088.1"/>
    <property type="molecule type" value="Genomic_DNA"/>
</dbReference>
<dbReference type="KEGG" id="vg:80535928"/>
<dbReference type="Pfam" id="PF23784">
    <property type="entry name" value="Smaco_capsid"/>
    <property type="match status" value="1"/>
</dbReference>
<gene>
    <name evidence="2" type="primary">CP</name>
</gene>
<keyword evidence="3" id="KW-1185">Reference proteome</keyword>
<evidence type="ECO:0000313" key="2">
    <source>
        <dbReference type="EMBL" id="QBP37132.1"/>
    </source>
</evidence>
<reference evidence="2 3" key="1">
    <citation type="submission" date="2018-06" db="EMBL/GenBank/DDBJ databases">
        <title>CRESS-DNA (Smacoviridae) genomes identified in human, pigs, wild boar, rats and goat.</title>
        <authorList>
            <person name="Ashworth J.L."/>
        </authorList>
    </citation>
    <scope>NUCLEOTIDE SEQUENCE</scope>
    <source>
        <strain evidence="1">17499x80_1385</strain>
        <strain evidence="2">17499x83_1324</strain>
    </source>
</reference>
<name>A0A482JT66_9VIRU</name>
<accession>A0A482JT66</accession>
<dbReference type="GeneID" id="80535928"/>
<dbReference type="EMBL" id="MH500327">
    <property type="protein sequence ID" value="QBP37132.1"/>
    <property type="molecule type" value="Genomic_DNA"/>
</dbReference>
<dbReference type="RefSeq" id="YP_010797924.1">
    <property type="nucleotide sequence ID" value="NC_076258.1"/>
</dbReference>
<proteinExistence type="predicted"/>
<organism evidence="2">
    <name type="scientific">Porcine associated porprismacovirus</name>
    <dbReference type="NCBI Taxonomy" id="2496634"/>
    <lineage>
        <taxon>Viruses</taxon>
        <taxon>Monodnaviria</taxon>
        <taxon>Shotokuvirae</taxon>
        <taxon>Cressdnaviricota</taxon>
        <taxon>Arfiviricetes</taxon>
        <taxon>Cremevirales</taxon>
        <taxon>Smacoviridae</taxon>
        <taxon>Porprismacovirus</taxon>
    </lineage>
</organism>
<dbReference type="Proteomes" id="UP000677595">
    <property type="component" value="Segment"/>
</dbReference>
<sequence>MATNYVTAKYQEIYDLGTQAGKTTILGIHTPDDGNVYNMLSGFFDQFRKYRYKGCSVTMVPAAQLPADPLQVSFEAGALTCDPRDLLNPILFHGCHGEELNEILDAVYYKGTSPSSVRELQVSTQVSEASYYAALSDPSFRKFGIQSGAKVSLKPMVHPLASTQPIEHSDSNYAYSYVGTVSGQQTTITGSINGQTSGDFESISSPESHSSDGIVSARDAVKLQVSGPGIPSGSVYVSPNKAMFSNGLRPLSWLPTWHFVPFSGYNIVTPGVSGNRVSDFNIETTRLPLLYMGLFILPPSYTQEMYFRLIITHYFEFKDFSTCLTRHSVDPQNPDRMVYTETIPEPSGSKSAPASSLTVVDGSAVQTSEGVY</sequence>